<organism evidence="1 2">
    <name type="scientific">Camellia lanceoleosa</name>
    <dbReference type="NCBI Taxonomy" id="1840588"/>
    <lineage>
        <taxon>Eukaryota</taxon>
        <taxon>Viridiplantae</taxon>
        <taxon>Streptophyta</taxon>
        <taxon>Embryophyta</taxon>
        <taxon>Tracheophyta</taxon>
        <taxon>Spermatophyta</taxon>
        <taxon>Magnoliopsida</taxon>
        <taxon>eudicotyledons</taxon>
        <taxon>Gunneridae</taxon>
        <taxon>Pentapetalae</taxon>
        <taxon>asterids</taxon>
        <taxon>Ericales</taxon>
        <taxon>Theaceae</taxon>
        <taxon>Camellia</taxon>
    </lineage>
</organism>
<evidence type="ECO:0000313" key="1">
    <source>
        <dbReference type="EMBL" id="KAI8027692.1"/>
    </source>
</evidence>
<accession>A0ACC0IP61</accession>
<reference evidence="1 2" key="1">
    <citation type="journal article" date="2022" name="Plant J.">
        <title>Chromosome-level genome of Camellia lanceoleosa provides a valuable resource for understanding genome evolution and self-incompatibility.</title>
        <authorList>
            <person name="Gong W."/>
            <person name="Xiao S."/>
            <person name="Wang L."/>
            <person name="Liao Z."/>
            <person name="Chang Y."/>
            <person name="Mo W."/>
            <person name="Hu G."/>
            <person name="Li W."/>
            <person name="Zhao G."/>
            <person name="Zhu H."/>
            <person name="Hu X."/>
            <person name="Ji K."/>
            <person name="Xiang X."/>
            <person name="Song Q."/>
            <person name="Yuan D."/>
            <person name="Jin S."/>
            <person name="Zhang L."/>
        </authorList>
    </citation>
    <scope>NUCLEOTIDE SEQUENCE [LARGE SCALE GENOMIC DNA]</scope>
    <source>
        <strain evidence="1">SQ_2022a</strain>
    </source>
</reference>
<protein>
    <submittedName>
        <fullName evidence="1">Uncharacterized protein</fullName>
    </submittedName>
</protein>
<sequence>MHQHYITAAKTLCTSSNMHPTTYTLTPYSNMHLTSYTFTHQHRYAPYIMHQQTNSRSTSTNSPTAVELKQTAEWQNYTLTPYSRTAEQQNNNKQHTSSHPTAE</sequence>
<name>A0ACC0IP61_9ERIC</name>
<proteinExistence type="predicted"/>
<gene>
    <name evidence="1" type="ORF">LOK49_LG02G02688</name>
</gene>
<evidence type="ECO:0000313" key="2">
    <source>
        <dbReference type="Proteomes" id="UP001060215"/>
    </source>
</evidence>
<dbReference type="Proteomes" id="UP001060215">
    <property type="component" value="Chromosome 3"/>
</dbReference>
<dbReference type="EMBL" id="CM045760">
    <property type="protein sequence ID" value="KAI8027692.1"/>
    <property type="molecule type" value="Genomic_DNA"/>
</dbReference>
<comment type="caution">
    <text evidence="1">The sequence shown here is derived from an EMBL/GenBank/DDBJ whole genome shotgun (WGS) entry which is preliminary data.</text>
</comment>
<keyword evidence="2" id="KW-1185">Reference proteome</keyword>